<dbReference type="Proteomes" id="UP000076722">
    <property type="component" value="Unassembled WGS sequence"/>
</dbReference>
<dbReference type="InterPro" id="IPR045861">
    <property type="entry name" value="CorA_cytoplasmic_dom"/>
</dbReference>
<evidence type="ECO:0000256" key="9">
    <source>
        <dbReference type="SAM" id="Phobius"/>
    </source>
</evidence>
<keyword evidence="5 9" id="KW-0812">Transmembrane</keyword>
<feature type="transmembrane region" description="Helical" evidence="9">
    <location>
        <begin position="509"/>
        <end position="530"/>
    </location>
</feature>
<evidence type="ECO:0000313" key="10">
    <source>
        <dbReference type="EMBL" id="KZS92226.1"/>
    </source>
</evidence>
<dbReference type="GO" id="GO:0005886">
    <property type="term" value="C:plasma membrane"/>
    <property type="evidence" value="ECO:0007669"/>
    <property type="project" value="UniProtKB-SubCell"/>
</dbReference>
<dbReference type="OrthoDB" id="165352at2759"/>
<feature type="compositionally biased region" description="Polar residues" evidence="8">
    <location>
        <begin position="278"/>
        <end position="288"/>
    </location>
</feature>
<evidence type="ECO:0000256" key="4">
    <source>
        <dbReference type="ARBA" id="ARBA00022475"/>
    </source>
</evidence>
<organism evidence="10 11">
    <name type="scientific">Sistotremastrum niveocremeum HHB9708</name>
    <dbReference type="NCBI Taxonomy" id="1314777"/>
    <lineage>
        <taxon>Eukaryota</taxon>
        <taxon>Fungi</taxon>
        <taxon>Dikarya</taxon>
        <taxon>Basidiomycota</taxon>
        <taxon>Agaricomycotina</taxon>
        <taxon>Agaricomycetes</taxon>
        <taxon>Sistotremastrales</taxon>
        <taxon>Sistotremastraceae</taxon>
        <taxon>Sertulicium</taxon>
        <taxon>Sertulicium niveocremeum</taxon>
    </lineage>
</organism>
<feature type="compositionally biased region" description="Polar residues" evidence="8">
    <location>
        <begin position="225"/>
        <end position="244"/>
    </location>
</feature>
<dbReference type="GO" id="GO:0050897">
    <property type="term" value="F:cobalt ion binding"/>
    <property type="evidence" value="ECO:0007669"/>
    <property type="project" value="TreeGrafter"/>
</dbReference>
<dbReference type="InterPro" id="IPR002523">
    <property type="entry name" value="MgTranspt_CorA/ZnTranspt_ZntB"/>
</dbReference>
<keyword evidence="4" id="KW-1003">Cell membrane</keyword>
<dbReference type="GO" id="GO:0015087">
    <property type="term" value="F:cobalt ion transmembrane transporter activity"/>
    <property type="evidence" value="ECO:0007669"/>
    <property type="project" value="TreeGrafter"/>
</dbReference>
<keyword evidence="6 9" id="KW-1133">Transmembrane helix</keyword>
<dbReference type="STRING" id="1314777.A0A164TAW3"/>
<evidence type="ECO:0000256" key="3">
    <source>
        <dbReference type="ARBA" id="ARBA00022448"/>
    </source>
</evidence>
<feature type="region of interest" description="Disordered" evidence="8">
    <location>
        <begin position="1"/>
        <end position="97"/>
    </location>
</feature>
<keyword evidence="3" id="KW-0813">Transport</keyword>
<name>A0A164TAW3_9AGAM</name>
<protein>
    <recommendedName>
        <fullName evidence="12">Cora-domain-containing protein</fullName>
    </recommendedName>
</protein>
<dbReference type="Gene3D" id="1.20.58.340">
    <property type="entry name" value="Magnesium transport protein CorA, transmembrane region"/>
    <property type="match status" value="2"/>
</dbReference>
<feature type="compositionally biased region" description="Polar residues" evidence="8">
    <location>
        <begin position="30"/>
        <end position="51"/>
    </location>
</feature>
<dbReference type="SUPFAM" id="SSF144083">
    <property type="entry name" value="Magnesium transport protein CorA, transmembrane region"/>
    <property type="match status" value="1"/>
</dbReference>
<feature type="region of interest" description="Disordered" evidence="8">
    <location>
        <begin position="225"/>
        <end position="246"/>
    </location>
</feature>
<feature type="compositionally biased region" description="Basic residues" evidence="8">
    <location>
        <begin position="66"/>
        <end position="77"/>
    </location>
</feature>
<reference evidence="10 11" key="1">
    <citation type="journal article" date="2016" name="Mol. Biol. Evol.">
        <title>Comparative Genomics of Early-Diverging Mushroom-Forming Fungi Provides Insights into the Origins of Lignocellulose Decay Capabilities.</title>
        <authorList>
            <person name="Nagy L.G."/>
            <person name="Riley R."/>
            <person name="Tritt A."/>
            <person name="Adam C."/>
            <person name="Daum C."/>
            <person name="Floudas D."/>
            <person name="Sun H."/>
            <person name="Yadav J.S."/>
            <person name="Pangilinan J."/>
            <person name="Larsson K.H."/>
            <person name="Matsuura K."/>
            <person name="Barry K."/>
            <person name="Labutti K."/>
            <person name="Kuo R."/>
            <person name="Ohm R.A."/>
            <person name="Bhattacharya S.S."/>
            <person name="Shirouzu T."/>
            <person name="Yoshinaga Y."/>
            <person name="Martin F.M."/>
            <person name="Grigoriev I.V."/>
            <person name="Hibbett D.S."/>
        </authorList>
    </citation>
    <scope>NUCLEOTIDE SEQUENCE [LARGE SCALE GENOMIC DNA]</scope>
    <source>
        <strain evidence="10 11">HHB9708</strain>
    </source>
</reference>
<dbReference type="PANTHER" id="PTHR46494">
    <property type="entry name" value="CORA FAMILY METAL ION TRANSPORTER (EUROFUNG)"/>
    <property type="match status" value="1"/>
</dbReference>
<evidence type="ECO:0008006" key="12">
    <source>
        <dbReference type="Google" id="ProtNLM"/>
    </source>
</evidence>
<dbReference type="PANTHER" id="PTHR46494:SF1">
    <property type="entry name" value="CORA FAMILY METAL ION TRANSPORTER (EUROFUNG)"/>
    <property type="match status" value="1"/>
</dbReference>
<evidence type="ECO:0000256" key="7">
    <source>
        <dbReference type="ARBA" id="ARBA00023136"/>
    </source>
</evidence>
<dbReference type="GO" id="GO:0015095">
    <property type="term" value="F:magnesium ion transmembrane transporter activity"/>
    <property type="evidence" value="ECO:0007669"/>
    <property type="project" value="TreeGrafter"/>
</dbReference>
<comment type="similarity">
    <text evidence="2">Belongs to the CorA metal ion transporter (MIT) (TC 1.A.35) family.</text>
</comment>
<keyword evidence="11" id="KW-1185">Reference proteome</keyword>
<evidence type="ECO:0000256" key="8">
    <source>
        <dbReference type="SAM" id="MobiDB-lite"/>
    </source>
</evidence>
<evidence type="ECO:0000313" key="11">
    <source>
        <dbReference type="Proteomes" id="UP000076722"/>
    </source>
</evidence>
<gene>
    <name evidence="10" type="ORF">SISNIDRAFT_442681</name>
</gene>
<dbReference type="InterPro" id="IPR045863">
    <property type="entry name" value="CorA_TM1_TM2"/>
</dbReference>
<dbReference type="GO" id="GO:0000287">
    <property type="term" value="F:magnesium ion binding"/>
    <property type="evidence" value="ECO:0007669"/>
    <property type="project" value="TreeGrafter"/>
</dbReference>
<evidence type="ECO:0000256" key="6">
    <source>
        <dbReference type="ARBA" id="ARBA00022989"/>
    </source>
</evidence>
<comment type="subcellular location">
    <subcellularLocation>
        <location evidence="1">Cell membrane</location>
        <topology evidence="1">Multi-pass membrane protein</topology>
    </subcellularLocation>
</comment>
<evidence type="ECO:0000256" key="5">
    <source>
        <dbReference type="ARBA" id="ARBA00022692"/>
    </source>
</evidence>
<dbReference type="Gene3D" id="3.30.460.20">
    <property type="entry name" value="CorA soluble domain-like"/>
    <property type="match status" value="1"/>
</dbReference>
<proteinExistence type="inferred from homology"/>
<sequence length="586" mass="66273">MGPSLSPVSPRPPADIHTQGGLQTPALDTVRSNSTPELPTGNLSPDQTLTNVPRLHSPPGTPPARLRSKSSSHRRPPHISTNSGLDHEGAGAEPGINVRHSSSDVAYGHIKERCVVQVIDYNSRKANFKTLDNEGVRTWLFSEEGQRPPWAKVRWINVAGISWDVVSCLGLNYDLHPLALEDVLHERSQARSKADYYSDWLFLRILSQLHGDEDQAELPTVLDNAENQVRTPQRMNSASNTDSTFWGGEKVNSGSLWSSLRKRHVRPQGITADLEASPSKSSSRTLWSNRRRRKHAAQQATLDELKKGERVTVLLRNAFIFLRRDGTVISFHQDPHIDLVAPIVARLQQQETVLRRTAEASLLVYGLLDLIVDKALEVMDAYHQRIMKLEKDVLLRPSMAVVRHLHIISGDLILHKRSMEPLKALIYGLRRYDLDRCIAIFDSLESGHTDKREVKGYMSNKAKVYLADVQDHVEQVLSSMDMFAAIAENLISYSFNMASSSTNEVMRRFTIVTIVCLPLTLLTGYFGMNFTDFPAIDRNDIYFWEIAIPLIAALIPILFWSDISRMLHYIQRKAFTERLEQAYQQH</sequence>
<feature type="transmembrane region" description="Helical" evidence="9">
    <location>
        <begin position="542"/>
        <end position="563"/>
    </location>
</feature>
<dbReference type="Pfam" id="PF01544">
    <property type="entry name" value="CorA"/>
    <property type="match status" value="1"/>
</dbReference>
<evidence type="ECO:0000256" key="2">
    <source>
        <dbReference type="ARBA" id="ARBA00009765"/>
    </source>
</evidence>
<accession>A0A164TAW3</accession>
<dbReference type="EMBL" id="KV419411">
    <property type="protein sequence ID" value="KZS92226.1"/>
    <property type="molecule type" value="Genomic_DNA"/>
</dbReference>
<feature type="region of interest" description="Disordered" evidence="8">
    <location>
        <begin position="274"/>
        <end position="293"/>
    </location>
</feature>
<evidence type="ECO:0000256" key="1">
    <source>
        <dbReference type="ARBA" id="ARBA00004651"/>
    </source>
</evidence>
<dbReference type="SUPFAM" id="SSF143865">
    <property type="entry name" value="CorA soluble domain-like"/>
    <property type="match status" value="1"/>
</dbReference>
<keyword evidence="7 9" id="KW-0472">Membrane</keyword>
<dbReference type="AlphaFoldDB" id="A0A164TAW3"/>